<organism evidence="2 3">
    <name type="scientific">Pelomonas candidula</name>
    <dbReference type="NCBI Taxonomy" id="3299025"/>
    <lineage>
        <taxon>Bacteria</taxon>
        <taxon>Pseudomonadati</taxon>
        <taxon>Pseudomonadota</taxon>
        <taxon>Betaproteobacteria</taxon>
        <taxon>Burkholderiales</taxon>
        <taxon>Sphaerotilaceae</taxon>
        <taxon>Roseateles</taxon>
    </lineage>
</organism>
<evidence type="ECO:0000313" key="3">
    <source>
        <dbReference type="Proteomes" id="UP001606134"/>
    </source>
</evidence>
<gene>
    <name evidence="2" type="ORF">ACG04R_24575</name>
</gene>
<feature type="non-terminal residue" evidence="2">
    <location>
        <position position="1"/>
    </location>
</feature>
<reference evidence="2 3" key="1">
    <citation type="submission" date="2024-08" db="EMBL/GenBank/DDBJ databases">
        <authorList>
            <person name="Lu H."/>
        </authorList>
    </citation>
    <scope>NUCLEOTIDE SEQUENCE [LARGE SCALE GENOMIC DNA]</scope>
    <source>
        <strain evidence="2 3">BYS78W</strain>
    </source>
</reference>
<dbReference type="NCBIfam" id="TIGR02595">
    <property type="entry name" value="PEP_CTERM"/>
    <property type="match status" value="1"/>
</dbReference>
<feature type="domain" description="Ice-binding protein C-terminal" evidence="1">
    <location>
        <begin position="109"/>
        <end position="132"/>
    </location>
</feature>
<accession>A0ABW7HIW3</accession>
<keyword evidence="3" id="KW-1185">Reference proteome</keyword>
<dbReference type="Pfam" id="PF07589">
    <property type="entry name" value="PEP-CTERM"/>
    <property type="match status" value="1"/>
</dbReference>
<evidence type="ECO:0000313" key="2">
    <source>
        <dbReference type="EMBL" id="MFG6489874.1"/>
    </source>
</evidence>
<evidence type="ECO:0000259" key="1">
    <source>
        <dbReference type="Pfam" id="PF07589"/>
    </source>
</evidence>
<name>A0ABW7HIW3_9BURK</name>
<dbReference type="EMBL" id="JBIGIC010000016">
    <property type="protein sequence ID" value="MFG6489874.1"/>
    <property type="molecule type" value="Genomic_DNA"/>
</dbReference>
<comment type="caution">
    <text evidence="2">The sequence shown here is derived from an EMBL/GenBank/DDBJ whole genome shotgun (WGS) entry which is preliminary data.</text>
</comment>
<protein>
    <submittedName>
        <fullName evidence="2">PEP-CTERM sorting domain-containing protein</fullName>
    </submittedName>
</protein>
<dbReference type="Proteomes" id="UP001606134">
    <property type="component" value="Unassembled WGS sequence"/>
</dbReference>
<dbReference type="RefSeq" id="WP_394416411.1">
    <property type="nucleotide sequence ID" value="NZ_JBIGIC010000016.1"/>
</dbReference>
<dbReference type="InterPro" id="IPR013424">
    <property type="entry name" value="Ice-binding_C"/>
</dbReference>
<sequence length="135" mass="14694">RRQGPLSVAPLARISMRAARRALIGPWRRAFAAYSRSVNRPYDNVTTRYYSDRALNVDHINHAWASPYAGDASVPAGVHIAFEDLKGGGDFNYADQGIVVRQVLAVPAAVPEPASWALLMGGAAGLAVLRRRRAR</sequence>
<proteinExistence type="predicted"/>